<feature type="region of interest" description="Disordered" evidence="1">
    <location>
        <begin position="483"/>
        <end position="585"/>
    </location>
</feature>
<dbReference type="GeneID" id="19902225"/>
<dbReference type="OrthoDB" id="4174342at2759"/>
<feature type="compositionally biased region" description="Gly residues" evidence="1">
    <location>
        <begin position="208"/>
        <end position="218"/>
    </location>
</feature>
<feature type="compositionally biased region" description="Acidic residues" evidence="1">
    <location>
        <begin position="523"/>
        <end position="538"/>
    </location>
</feature>
<feature type="region of interest" description="Disordered" evidence="1">
    <location>
        <begin position="281"/>
        <end position="427"/>
    </location>
</feature>
<sequence length="585" mass="62570">MYPDRPIRPLPKRTIKERLSPQQAGSIIYPPAPPSTTPLLGFSYSQSDKMNASGQRLMDHGEHTCDCGADHSEPESDEEYMIRGPRPADRGVYGISELGPRMRSNLGTAGTPSKVGYPPQPLSAASSADGYESFENMSNKKKRKIPNHANGSGGSHASSLDRDMASLEIQHGTTVNGESNVIDSTGGLPTVNGNYNGARAATAPPSGTGMGISGPGRGRNGRPGTRNSAGERKPLGSSANALNAYANGRANRPRRDQNGTAGANKGREGIISAAIASAAEQAPVTPQKGNENVSLLSQQAPSSSQLPSPASSQKTQFTFTCGSDSANKVNWPPQNGSPQTPSAPQNRAAPPGDVRRNVATHSTQTGHQVSNGTHNPVPQHSGQYAPPPQPVPGHPNGQQAPPPPPNPKPRRRRNPDASLRAAAKQRRLQQEYQNFHTKNAEIWICEFCEYEAIFGRPPEALIRQYEIKDRRERRRQEEKRRLLEKAKMRNKNKGRKGAKKGAKTDLTHAPPPTPLDNQQYPDEGYDDVDGEYFDDEHEDGIPPVPQPPPMPGAYVGDTGGGRSKASLPQVPVTSAGQPGGGARAV</sequence>
<proteinExistence type="predicted"/>
<evidence type="ECO:0000313" key="3">
    <source>
        <dbReference type="Proteomes" id="UP000016924"/>
    </source>
</evidence>
<protein>
    <submittedName>
        <fullName evidence="2">Uncharacterized protein</fullName>
    </submittedName>
</protein>
<feature type="compositionally biased region" description="Pro residues" evidence="1">
    <location>
        <begin position="542"/>
        <end position="551"/>
    </location>
</feature>
<keyword evidence="3" id="KW-1185">Reference proteome</keyword>
<feature type="region of interest" description="Disordered" evidence="1">
    <location>
        <begin position="193"/>
        <end position="265"/>
    </location>
</feature>
<feature type="region of interest" description="Disordered" evidence="1">
    <location>
        <begin position="1"/>
        <end position="162"/>
    </location>
</feature>
<dbReference type="EMBL" id="JH767575">
    <property type="protein sequence ID" value="EON65675.1"/>
    <property type="molecule type" value="Genomic_DNA"/>
</dbReference>
<evidence type="ECO:0000256" key="1">
    <source>
        <dbReference type="SAM" id="MobiDB-lite"/>
    </source>
</evidence>
<feature type="compositionally biased region" description="Polar residues" evidence="1">
    <location>
        <begin position="314"/>
        <end position="345"/>
    </location>
</feature>
<dbReference type="RefSeq" id="XP_007780992.1">
    <property type="nucleotide sequence ID" value="XM_007782802.1"/>
</dbReference>
<evidence type="ECO:0000313" key="2">
    <source>
        <dbReference type="EMBL" id="EON65675.1"/>
    </source>
</evidence>
<gene>
    <name evidence="2" type="ORF">W97_04914</name>
</gene>
<name>R7YUT2_CONA1</name>
<dbReference type="HOGENOM" id="CLU_017965_0_1_1"/>
<organism evidence="2 3">
    <name type="scientific">Coniosporium apollinis (strain CBS 100218)</name>
    <name type="common">Rock-inhabiting black yeast</name>
    <dbReference type="NCBI Taxonomy" id="1168221"/>
    <lineage>
        <taxon>Eukaryota</taxon>
        <taxon>Fungi</taxon>
        <taxon>Dikarya</taxon>
        <taxon>Ascomycota</taxon>
        <taxon>Pezizomycotina</taxon>
        <taxon>Dothideomycetes</taxon>
        <taxon>Dothideomycetes incertae sedis</taxon>
        <taxon>Coniosporium</taxon>
    </lineage>
</organism>
<reference evidence="3" key="1">
    <citation type="submission" date="2012-06" db="EMBL/GenBank/DDBJ databases">
        <title>The genome sequence of Coniosporium apollinis CBS 100218.</title>
        <authorList>
            <consortium name="The Broad Institute Genome Sequencing Platform"/>
            <person name="Cuomo C."/>
            <person name="Gorbushina A."/>
            <person name="Noack S."/>
            <person name="Walker B."/>
            <person name="Young S.K."/>
            <person name="Zeng Q."/>
            <person name="Gargeya S."/>
            <person name="Fitzgerald M."/>
            <person name="Haas B."/>
            <person name="Abouelleil A."/>
            <person name="Alvarado L."/>
            <person name="Arachchi H.M."/>
            <person name="Berlin A.M."/>
            <person name="Chapman S.B."/>
            <person name="Goldberg J."/>
            <person name="Griggs A."/>
            <person name="Gujja S."/>
            <person name="Hansen M."/>
            <person name="Howarth C."/>
            <person name="Imamovic A."/>
            <person name="Larimer J."/>
            <person name="McCowan C."/>
            <person name="Montmayeur A."/>
            <person name="Murphy C."/>
            <person name="Neiman D."/>
            <person name="Pearson M."/>
            <person name="Priest M."/>
            <person name="Roberts A."/>
            <person name="Saif S."/>
            <person name="Shea T."/>
            <person name="Sisk P."/>
            <person name="Sykes S."/>
            <person name="Wortman J."/>
            <person name="Nusbaum C."/>
            <person name="Birren B."/>
        </authorList>
    </citation>
    <scope>NUCLEOTIDE SEQUENCE [LARGE SCALE GENOMIC DNA]</scope>
    <source>
        <strain evidence="3">CBS 100218</strain>
    </source>
</reference>
<dbReference type="Proteomes" id="UP000016924">
    <property type="component" value="Unassembled WGS sequence"/>
</dbReference>
<dbReference type="eggNOG" id="ENOG502S317">
    <property type="taxonomic scope" value="Eukaryota"/>
</dbReference>
<feature type="compositionally biased region" description="Polar residues" evidence="1">
    <location>
        <begin position="359"/>
        <end position="381"/>
    </location>
</feature>
<dbReference type="STRING" id="1168221.R7YUT2"/>
<dbReference type="AlphaFoldDB" id="R7YUT2"/>
<dbReference type="OMA" id="LEDIWIC"/>
<feature type="compositionally biased region" description="Basic residues" evidence="1">
    <location>
        <begin position="488"/>
        <end position="501"/>
    </location>
</feature>
<accession>R7YUT2</accession>
<feature type="compositionally biased region" description="Low complexity" evidence="1">
    <location>
        <begin position="294"/>
        <end position="313"/>
    </location>
</feature>
<feature type="compositionally biased region" description="Low complexity" evidence="1">
    <location>
        <begin position="147"/>
        <end position="158"/>
    </location>
</feature>
<feature type="compositionally biased region" description="Polar residues" evidence="1">
    <location>
        <begin position="43"/>
        <end position="54"/>
    </location>
</feature>
<feature type="compositionally biased region" description="Basic and acidic residues" evidence="1">
    <location>
        <begin position="57"/>
        <end position="74"/>
    </location>
</feature>